<dbReference type="Proteomes" id="UP001183809">
    <property type="component" value="Unassembled WGS sequence"/>
</dbReference>
<reference evidence="2" key="1">
    <citation type="submission" date="2023-07" db="EMBL/GenBank/DDBJ databases">
        <title>30 novel species of actinomycetes from the DSMZ collection.</title>
        <authorList>
            <person name="Nouioui I."/>
        </authorList>
    </citation>
    <scope>NUCLEOTIDE SEQUENCE [LARGE SCALE GENOMIC DNA]</scope>
    <source>
        <strain evidence="2">DSM 41699</strain>
    </source>
</reference>
<comment type="caution">
    <text evidence="1">The sequence shown here is derived from an EMBL/GenBank/DDBJ whole genome shotgun (WGS) entry which is preliminary data.</text>
</comment>
<dbReference type="EMBL" id="JAVREY010000087">
    <property type="protein sequence ID" value="MDT0468890.1"/>
    <property type="molecule type" value="Genomic_DNA"/>
</dbReference>
<evidence type="ECO:0000313" key="2">
    <source>
        <dbReference type="Proteomes" id="UP001183809"/>
    </source>
</evidence>
<protein>
    <submittedName>
        <fullName evidence="1">Uncharacterized protein</fullName>
    </submittedName>
</protein>
<dbReference type="RefSeq" id="WP_311700333.1">
    <property type="nucleotide sequence ID" value="NZ_JAVREY010000087.1"/>
</dbReference>
<proteinExistence type="predicted"/>
<keyword evidence="2" id="KW-1185">Reference proteome</keyword>
<evidence type="ECO:0000313" key="1">
    <source>
        <dbReference type="EMBL" id="MDT0468890.1"/>
    </source>
</evidence>
<accession>A0ABU2U6N1</accession>
<name>A0ABU2U6N1_9ACTN</name>
<organism evidence="1 2">
    <name type="scientific">Streptomyces gibsoniae</name>
    <dbReference type="NCBI Taxonomy" id="3075529"/>
    <lineage>
        <taxon>Bacteria</taxon>
        <taxon>Bacillati</taxon>
        <taxon>Actinomycetota</taxon>
        <taxon>Actinomycetes</taxon>
        <taxon>Kitasatosporales</taxon>
        <taxon>Streptomycetaceae</taxon>
        <taxon>Streptomyces</taxon>
    </lineage>
</organism>
<sequence length="49" mass="4535">MARAGAVGLLRAVAVAVDGGVGGSPGAWAAEGLGPPRAARVADAPASLP</sequence>
<gene>
    <name evidence="1" type="ORF">RM764_38965</name>
</gene>